<evidence type="ECO:0000313" key="2">
    <source>
        <dbReference type="EMBL" id="AZI33079.1"/>
    </source>
</evidence>
<proteinExistence type="predicted"/>
<dbReference type="InterPro" id="IPR021255">
    <property type="entry name" value="DUF2807"/>
</dbReference>
<feature type="domain" description="Putative auto-transporter adhesin head GIN" evidence="1">
    <location>
        <begin position="48"/>
        <end position="166"/>
    </location>
</feature>
<dbReference type="PROSITE" id="PS51257">
    <property type="entry name" value="PROKAR_LIPOPROTEIN"/>
    <property type="match status" value="1"/>
</dbReference>
<dbReference type="Proteomes" id="UP000270185">
    <property type="component" value="Chromosome"/>
</dbReference>
<dbReference type="RefSeq" id="WP_125024165.1">
    <property type="nucleotide sequence ID" value="NZ_CP034159.1"/>
</dbReference>
<gene>
    <name evidence="2" type="ORF">EIB73_07775</name>
</gene>
<keyword evidence="3" id="KW-1185">Reference proteome</keyword>
<dbReference type="AlphaFoldDB" id="A0A3G8XJ32"/>
<reference evidence="3" key="1">
    <citation type="submission" date="2018-11" db="EMBL/GenBank/DDBJ databases">
        <title>Proposal to divide the Flavobacteriaceae and reorganize its genera based on Amino Acid Identity values calculated from whole genome sequences.</title>
        <authorList>
            <person name="Nicholson A.C."/>
            <person name="Gulvik C.A."/>
            <person name="Whitney A.M."/>
            <person name="Humrighouse B.W."/>
            <person name="Bell M."/>
            <person name="Holmes B."/>
            <person name="Steigerwalt A.G."/>
            <person name="Villarma A."/>
            <person name="Sheth M."/>
            <person name="Batra D."/>
            <person name="Pryor J."/>
            <person name="Bernardet J.-F."/>
            <person name="Hugo C."/>
            <person name="Kampfer P."/>
            <person name="Newman J.D."/>
            <person name="McQuiston J.R."/>
        </authorList>
    </citation>
    <scope>NUCLEOTIDE SEQUENCE [LARGE SCALE GENOMIC DNA]</scope>
    <source>
        <strain evidence="3">G0081</strain>
    </source>
</reference>
<protein>
    <submittedName>
        <fullName evidence="2">DUF2807 domain-containing protein</fullName>
    </submittedName>
</protein>
<sequence length="265" mass="28146">MKTLSIYAFSASMLLFSCNIKPDNGFPFNVLPKEGTGAIKNKEFKMSFDEIRVAQSINAEIVKSDVEKVVVTAPSDILDDVLVENSDGKLYIHFKPNLNISSRNVAVKIFAKDFSAVKASSSASINIRDQFTQDRMKVEASSSGSVNGDLEANEFSINVSSSGTYEGKVWAVNLESEVTSSGDIIISGKTKNANFQASSSGTLNAKNMTAENADVSASSSGSVELAVSEQLRAKASSSGDVNIIKKGELNVISKTESSGGSVSIR</sequence>
<dbReference type="KEGG" id="ccas:EIB73_07775"/>
<dbReference type="EMBL" id="CP034159">
    <property type="protein sequence ID" value="AZI33079.1"/>
    <property type="molecule type" value="Genomic_DNA"/>
</dbReference>
<dbReference type="Gene3D" id="2.160.20.120">
    <property type="match status" value="1"/>
</dbReference>
<dbReference type="OrthoDB" id="1274778at2"/>
<name>A0A3G8XJ32_9FLAO</name>
<organism evidence="2 3">
    <name type="scientific">Kaistella carnis</name>
    <dbReference type="NCBI Taxonomy" id="1241979"/>
    <lineage>
        <taxon>Bacteria</taxon>
        <taxon>Pseudomonadati</taxon>
        <taxon>Bacteroidota</taxon>
        <taxon>Flavobacteriia</taxon>
        <taxon>Flavobacteriales</taxon>
        <taxon>Weeksellaceae</taxon>
        <taxon>Chryseobacterium group</taxon>
        <taxon>Kaistella</taxon>
    </lineage>
</organism>
<evidence type="ECO:0000259" key="1">
    <source>
        <dbReference type="Pfam" id="PF10988"/>
    </source>
</evidence>
<accession>A0A3G8XJ32</accession>
<dbReference type="Pfam" id="PF10988">
    <property type="entry name" value="DUF2807"/>
    <property type="match status" value="1"/>
</dbReference>
<evidence type="ECO:0000313" key="3">
    <source>
        <dbReference type="Proteomes" id="UP000270185"/>
    </source>
</evidence>